<dbReference type="InterPro" id="IPR015927">
    <property type="entry name" value="Peptidase_S24_S26A/B/C"/>
</dbReference>
<dbReference type="Pfam" id="PF01381">
    <property type="entry name" value="HTH_3"/>
    <property type="match status" value="1"/>
</dbReference>
<evidence type="ECO:0000313" key="2">
    <source>
        <dbReference type="EMBL" id="GGE56033.1"/>
    </source>
</evidence>
<dbReference type="PROSITE" id="PS50943">
    <property type="entry name" value="HTH_CROC1"/>
    <property type="match status" value="1"/>
</dbReference>
<keyword evidence="3" id="KW-1185">Reference proteome</keyword>
<dbReference type="AlphaFoldDB" id="A0A8J2YPA7"/>
<accession>A0A8J2YPA7</accession>
<dbReference type="Gene3D" id="1.10.260.40">
    <property type="entry name" value="lambda repressor-like DNA-binding domains"/>
    <property type="match status" value="1"/>
</dbReference>
<dbReference type="CDD" id="cd06529">
    <property type="entry name" value="S24_LexA-like"/>
    <property type="match status" value="1"/>
</dbReference>
<dbReference type="InterPro" id="IPR001387">
    <property type="entry name" value="Cro/C1-type_HTH"/>
</dbReference>
<gene>
    <name evidence="2" type="ORF">GCM10011391_38790</name>
</gene>
<comment type="caution">
    <text evidence="2">The sequence shown here is derived from an EMBL/GenBank/DDBJ whole genome shotgun (WGS) entry which is preliminary data.</text>
</comment>
<dbReference type="GO" id="GO:0003677">
    <property type="term" value="F:DNA binding"/>
    <property type="evidence" value="ECO:0007669"/>
    <property type="project" value="InterPro"/>
</dbReference>
<dbReference type="InterPro" id="IPR039418">
    <property type="entry name" value="LexA-like"/>
</dbReference>
<feature type="domain" description="HTH cro/C1-type" evidence="1">
    <location>
        <begin position="21"/>
        <end position="66"/>
    </location>
</feature>
<dbReference type="Pfam" id="PF00717">
    <property type="entry name" value="Peptidase_S24"/>
    <property type="match status" value="1"/>
</dbReference>
<dbReference type="Proteomes" id="UP000628775">
    <property type="component" value="Unassembled WGS sequence"/>
</dbReference>
<reference evidence="2" key="1">
    <citation type="journal article" date="2014" name="Int. J. Syst. Evol. Microbiol.">
        <title>Complete genome sequence of Corynebacterium casei LMG S-19264T (=DSM 44701T), isolated from a smear-ripened cheese.</title>
        <authorList>
            <consortium name="US DOE Joint Genome Institute (JGI-PGF)"/>
            <person name="Walter F."/>
            <person name="Albersmeier A."/>
            <person name="Kalinowski J."/>
            <person name="Ruckert C."/>
        </authorList>
    </citation>
    <scope>NUCLEOTIDE SEQUENCE</scope>
    <source>
        <strain evidence="2">CGMCC 1.15371</strain>
    </source>
</reference>
<dbReference type="CDD" id="cd00093">
    <property type="entry name" value="HTH_XRE"/>
    <property type="match status" value="1"/>
</dbReference>
<dbReference type="EMBL" id="BMIR01000032">
    <property type="protein sequence ID" value="GGE56033.1"/>
    <property type="molecule type" value="Genomic_DNA"/>
</dbReference>
<protein>
    <recommendedName>
        <fullName evidence="1">HTH cro/C1-type domain-containing protein</fullName>
    </recommendedName>
</protein>
<evidence type="ECO:0000259" key="1">
    <source>
        <dbReference type="PROSITE" id="PS50943"/>
    </source>
</evidence>
<dbReference type="SUPFAM" id="SSF47413">
    <property type="entry name" value="lambda repressor-like DNA-binding domains"/>
    <property type="match status" value="1"/>
</dbReference>
<dbReference type="RefSeq" id="WP_188698853.1">
    <property type="nucleotide sequence ID" value="NZ_BMIR01000032.1"/>
</dbReference>
<dbReference type="InterPro" id="IPR036286">
    <property type="entry name" value="LexA/Signal_pep-like_sf"/>
</dbReference>
<dbReference type="SMART" id="SM00530">
    <property type="entry name" value="HTH_XRE"/>
    <property type="match status" value="1"/>
</dbReference>
<dbReference type="InterPro" id="IPR010982">
    <property type="entry name" value="Lambda_DNA-bd_dom_sf"/>
</dbReference>
<evidence type="ECO:0000313" key="3">
    <source>
        <dbReference type="Proteomes" id="UP000628775"/>
    </source>
</evidence>
<dbReference type="Gene3D" id="2.10.109.10">
    <property type="entry name" value="Umud Fragment, subunit A"/>
    <property type="match status" value="1"/>
</dbReference>
<proteinExistence type="predicted"/>
<organism evidence="2 3">
    <name type="scientific">Pullulanibacillus camelliae</name>
    <dbReference type="NCBI Taxonomy" id="1707096"/>
    <lineage>
        <taxon>Bacteria</taxon>
        <taxon>Bacillati</taxon>
        <taxon>Bacillota</taxon>
        <taxon>Bacilli</taxon>
        <taxon>Bacillales</taxon>
        <taxon>Sporolactobacillaceae</taxon>
        <taxon>Pullulanibacillus</taxon>
    </lineage>
</organism>
<dbReference type="SUPFAM" id="SSF51306">
    <property type="entry name" value="LexA/Signal peptidase"/>
    <property type="match status" value="1"/>
</dbReference>
<reference evidence="2" key="2">
    <citation type="submission" date="2020-09" db="EMBL/GenBank/DDBJ databases">
        <authorList>
            <person name="Sun Q."/>
            <person name="Zhou Y."/>
        </authorList>
    </citation>
    <scope>NUCLEOTIDE SEQUENCE</scope>
    <source>
        <strain evidence="2">CGMCC 1.15371</strain>
    </source>
</reference>
<name>A0A8J2YPA7_9BACL</name>
<sequence length="311" mass="35772">MDKVEFGKYFLNLRKKSGYKSQRQLSTISGVNNATIARIENGSQRAKPETLKILSKYLNGVSYSDLMEKSGYLDNHSYQKHEDLLAKYDFMELTEELAENMIRSMTINNTFPPNVIKMLKEAAKELNIDEESVKEPEHLIHLFNKSTDMNFKVELYEALVAVYGSLDKEQIDNTNPNDNLPHNKDNQINDELYEIVHFVKNGLNESKDYEIVDKRVLKGRPAFALLADDNSMQNEGIKMGDTVICVKEKFINYSGILVISDETDHLLLRKVRYYDDFCMLIPSNPKMEPETVNADTIQIIGKVVQSIKHFK</sequence>